<evidence type="ECO:0000313" key="2">
    <source>
        <dbReference type="EMBL" id="CAB4761753.1"/>
    </source>
</evidence>
<feature type="compositionally biased region" description="Low complexity" evidence="1">
    <location>
        <begin position="7"/>
        <end position="27"/>
    </location>
</feature>
<accession>A0A6J6USL9</accession>
<feature type="region of interest" description="Disordered" evidence="1">
    <location>
        <begin position="98"/>
        <end position="125"/>
    </location>
</feature>
<organism evidence="2">
    <name type="scientific">freshwater metagenome</name>
    <dbReference type="NCBI Taxonomy" id="449393"/>
    <lineage>
        <taxon>unclassified sequences</taxon>
        <taxon>metagenomes</taxon>
        <taxon>ecological metagenomes</taxon>
    </lineage>
</organism>
<feature type="compositionally biased region" description="Low complexity" evidence="1">
    <location>
        <begin position="98"/>
        <end position="109"/>
    </location>
</feature>
<sequence>MKSIGVAAWAAPPAKTARTTGTTAASEAKTKSGEPIVKRRAMRVTALATSRPAMGARTGAPWNRVWVKALPAKNQTVTKMITDAAMSKPVGVRFRLSSVSTPASPSHSAMSATTRTITHAMGETP</sequence>
<feature type="region of interest" description="Disordered" evidence="1">
    <location>
        <begin position="1"/>
        <end position="33"/>
    </location>
</feature>
<protein>
    <submittedName>
        <fullName evidence="2">Unannotated protein</fullName>
    </submittedName>
</protein>
<name>A0A6J6USL9_9ZZZZ</name>
<gene>
    <name evidence="2" type="ORF">UFOPK2810_01387</name>
</gene>
<dbReference type="EMBL" id="CAEZYZ010000262">
    <property type="protein sequence ID" value="CAB4761753.1"/>
    <property type="molecule type" value="Genomic_DNA"/>
</dbReference>
<proteinExistence type="predicted"/>
<evidence type="ECO:0000256" key="1">
    <source>
        <dbReference type="SAM" id="MobiDB-lite"/>
    </source>
</evidence>
<dbReference type="AlphaFoldDB" id="A0A6J6USL9"/>
<reference evidence="2" key="1">
    <citation type="submission" date="2020-05" db="EMBL/GenBank/DDBJ databases">
        <authorList>
            <person name="Chiriac C."/>
            <person name="Salcher M."/>
            <person name="Ghai R."/>
            <person name="Kavagutti S V."/>
        </authorList>
    </citation>
    <scope>NUCLEOTIDE SEQUENCE</scope>
</reference>